<evidence type="ECO:0000256" key="2">
    <source>
        <dbReference type="ARBA" id="ARBA00023043"/>
    </source>
</evidence>
<dbReference type="GO" id="GO:0005829">
    <property type="term" value="C:cytosol"/>
    <property type="evidence" value="ECO:0007669"/>
    <property type="project" value="TreeGrafter"/>
</dbReference>
<keyword evidence="1" id="KW-0677">Repeat</keyword>
<name>A0AA95HBS4_9GAMM</name>
<dbReference type="Pfam" id="PF12796">
    <property type="entry name" value="Ank_2"/>
    <property type="match status" value="1"/>
</dbReference>
<evidence type="ECO:0000256" key="3">
    <source>
        <dbReference type="PROSITE-ProRule" id="PRU00023"/>
    </source>
</evidence>
<keyword evidence="4" id="KW-0732">Signal</keyword>
<dbReference type="SMART" id="SM00248">
    <property type="entry name" value="ANK"/>
    <property type="match status" value="3"/>
</dbReference>
<keyword evidence="2 3" id="KW-0040">ANK repeat</keyword>
<dbReference type="PANTHER" id="PTHR46680:SF3">
    <property type="entry name" value="NF-KAPPA-B INHIBITOR CACTUS"/>
    <property type="match status" value="1"/>
</dbReference>
<dbReference type="PROSITE" id="PS51257">
    <property type="entry name" value="PROKAR_LIPOPROTEIN"/>
    <property type="match status" value="1"/>
</dbReference>
<protein>
    <submittedName>
        <fullName evidence="5">Ankyrin repeat domain-containing protein</fullName>
    </submittedName>
</protein>
<dbReference type="Proteomes" id="UP001301326">
    <property type="component" value="Chromosome"/>
</dbReference>
<dbReference type="AlphaFoldDB" id="A0AA95HBS4"/>
<gene>
    <name evidence="5" type="ORF">QJT81_21695</name>
</gene>
<dbReference type="GO" id="GO:0071356">
    <property type="term" value="P:cellular response to tumor necrosis factor"/>
    <property type="evidence" value="ECO:0007669"/>
    <property type="project" value="TreeGrafter"/>
</dbReference>
<proteinExistence type="predicted"/>
<reference evidence="5" key="2">
    <citation type="submission" date="2023-04" db="EMBL/GenBank/DDBJ databases">
        <authorList>
            <person name="Beletskiy A.V."/>
            <person name="Mardanov A.V."/>
            <person name="Ravin N.V."/>
        </authorList>
    </citation>
    <scope>NUCLEOTIDE SEQUENCE</scope>
    <source>
        <strain evidence="5">GKL-02</strain>
    </source>
</reference>
<dbReference type="SUPFAM" id="SSF48403">
    <property type="entry name" value="Ankyrin repeat"/>
    <property type="match status" value="1"/>
</dbReference>
<reference evidence="5" key="1">
    <citation type="journal article" date="2023" name="Int. J. Mol. Sci.">
        <title>Metagenomics Revealed a New Genus 'Candidatus Thiocaldithrix dubininis' gen. nov., sp. nov. and a New Species 'Candidatus Thiothrix putei' sp. nov. in the Family Thiotrichaceae, Some Members of Which Have Traits of Both Na+- and H+-Motive Energetics.</title>
        <authorList>
            <person name="Ravin N.V."/>
            <person name="Muntyan M.S."/>
            <person name="Smolyakov D.D."/>
            <person name="Rudenko T.S."/>
            <person name="Beletsky A.V."/>
            <person name="Mardanov A.V."/>
            <person name="Grabovich M.Y."/>
        </authorList>
    </citation>
    <scope>NUCLEOTIDE SEQUENCE</scope>
    <source>
        <strain evidence="5">GKL-02</strain>
    </source>
</reference>
<dbReference type="KEGG" id="tput:QJT81_21695"/>
<dbReference type="InterPro" id="IPR002110">
    <property type="entry name" value="Ankyrin_rpt"/>
</dbReference>
<dbReference type="GO" id="GO:0051059">
    <property type="term" value="F:NF-kappaB binding"/>
    <property type="evidence" value="ECO:0007669"/>
    <property type="project" value="TreeGrafter"/>
</dbReference>
<evidence type="ECO:0000313" key="5">
    <source>
        <dbReference type="EMBL" id="WGZ94356.1"/>
    </source>
</evidence>
<organism evidence="5">
    <name type="scientific">Candidatus Thiothrix putei</name>
    <dbReference type="NCBI Taxonomy" id="3080811"/>
    <lineage>
        <taxon>Bacteria</taxon>
        <taxon>Pseudomonadati</taxon>
        <taxon>Pseudomonadota</taxon>
        <taxon>Gammaproteobacteria</taxon>
        <taxon>Thiotrichales</taxon>
        <taxon>Thiotrichaceae</taxon>
        <taxon>Thiothrix</taxon>
    </lineage>
</organism>
<evidence type="ECO:0000256" key="1">
    <source>
        <dbReference type="ARBA" id="ARBA00022737"/>
    </source>
</evidence>
<dbReference type="InterPro" id="IPR051070">
    <property type="entry name" value="NF-kappa-B_inhibitor"/>
</dbReference>
<dbReference type="InterPro" id="IPR036770">
    <property type="entry name" value="Ankyrin_rpt-contain_sf"/>
</dbReference>
<dbReference type="PANTHER" id="PTHR46680">
    <property type="entry name" value="NF-KAPPA-B INHIBITOR ALPHA"/>
    <property type="match status" value="1"/>
</dbReference>
<feature type="signal peptide" evidence="4">
    <location>
        <begin position="1"/>
        <end position="28"/>
    </location>
</feature>
<dbReference type="Gene3D" id="1.25.40.20">
    <property type="entry name" value="Ankyrin repeat-containing domain"/>
    <property type="match status" value="1"/>
</dbReference>
<evidence type="ECO:0000256" key="4">
    <source>
        <dbReference type="SAM" id="SignalP"/>
    </source>
</evidence>
<feature type="repeat" description="ANK" evidence="3">
    <location>
        <begin position="93"/>
        <end position="125"/>
    </location>
</feature>
<dbReference type="PROSITE" id="PS50297">
    <property type="entry name" value="ANK_REP_REGION"/>
    <property type="match status" value="1"/>
</dbReference>
<accession>A0AA95HBS4</accession>
<dbReference type="PROSITE" id="PS50088">
    <property type="entry name" value="ANK_REPEAT"/>
    <property type="match status" value="1"/>
</dbReference>
<dbReference type="EMBL" id="CP124756">
    <property type="protein sequence ID" value="WGZ94356.1"/>
    <property type="molecule type" value="Genomic_DNA"/>
</dbReference>
<sequence length="191" mass="20790">MPTIQRTFATLLVAASLLTACTSTPTQPDTKPASKTIITSTAKPTTCAILNGYTAQDELMLEPPVYYAVISKDLASAECLLKMGKDPNKPDGIGTTPLLAAIDQGNTNMVSLLLKHGADANHLKDWQRPLDVARKKGNPTIIKLLEQAGATSENDRTQRAYNEAATFERASNQALFDAEQEYQREQQLRGQ</sequence>
<feature type="chain" id="PRO_5041635535" evidence="4">
    <location>
        <begin position="29"/>
        <end position="191"/>
    </location>
</feature>